<sequence>WMAMCWCWAGPSTRRNPAWDESRPSRRDG</sequence>
<organism evidence="1">
    <name type="scientific">uncultured Rubellimicrobium sp</name>
    <dbReference type="NCBI Taxonomy" id="543078"/>
    <lineage>
        <taxon>Bacteria</taxon>
        <taxon>Pseudomonadati</taxon>
        <taxon>Pseudomonadota</taxon>
        <taxon>Alphaproteobacteria</taxon>
        <taxon>Rhodobacterales</taxon>
        <taxon>Roseobacteraceae</taxon>
        <taxon>Rubellimicrobium</taxon>
        <taxon>environmental samples</taxon>
    </lineage>
</organism>
<proteinExistence type="predicted"/>
<reference evidence="1" key="1">
    <citation type="submission" date="2020-02" db="EMBL/GenBank/DDBJ databases">
        <authorList>
            <person name="Meier V. D."/>
        </authorList>
    </citation>
    <scope>NUCLEOTIDE SEQUENCE</scope>
    <source>
        <strain evidence="1">AVDCRST_MAG15</strain>
    </source>
</reference>
<protein>
    <submittedName>
        <fullName evidence="1">Uncharacterized protein</fullName>
    </submittedName>
</protein>
<feature type="non-terminal residue" evidence="1">
    <location>
        <position position="1"/>
    </location>
</feature>
<accession>A0A6J4PWD3</accession>
<gene>
    <name evidence="1" type="ORF">AVDCRST_MAG15-2218</name>
</gene>
<evidence type="ECO:0000313" key="1">
    <source>
        <dbReference type="EMBL" id="CAA9421446.1"/>
    </source>
</evidence>
<dbReference type="EMBL" id="CADCUU010000326">
    <property type="protein sequence ID" value="CAA9421446.1"/>
    <property type="molecule type" value="Genomic_DNA"/>
</dbReference>
<name>A0A6J4PWD3_9RHOB</name>
<dbReference type="AlphaFoldDB" id="A0A6J4PWD3"/>
<feature type="non-terminal residue" evidence="1">
    <location>
        <position position="29"/>
    </location>
</feature>